<dbReference type="InterPro" id="IPR011990">
    <property type="entry name" value="TPR-like_helical_dom_sf"/>
</dbReference>
<dbReference type="InterPro" id="IPR041662">
    <property type="entry name" value="SusD-like_2"/>
</dbReference>
<evidence type="ECO:0000313" key="2">
    <source>
        <dbReference type="EMBL" id="MCD2425962.1"/>
    </source>
</evidence>
<reference evidence="2 3" key="1">
    <citation type="submission" date="2021-11" db="EMBL/GenBank/DDBJ databases">
        <title>Genomic of Niabella pedocola.</title>
        <authorList>
            <person name="Wu T."/>
        </authorList>
    </citation>
    <scope>NUCLEOTIDE SEQUENCE [LARGE SCALE GENOMIC DNA]</scope>
    <source>
        <strain evidence="2 3">JCM 31011</strain>
    </source>
</reference>
<dbReference type="EMBL" id="JAJNEC010000007">
    <property type="protein sequence ID" value="MCD2425962.1"/>
    <property type="molecule type" value="Genomic_DNA"/>
</dbReference>
<dbReference type="Pfam" id="PF12771">
    <property type="entry name" value="SusD-like_2"/>
    <property type="match status" value="1"/>
</dbReference>
<dbReference type="Gene3D" id="1.25.40.390">
    <property type="match status" value="1"/>
</dbReference>
<keyword evidence="2" id="KW-0449">Lipoprotein</keyword>
<sequence length="501" mass="55771">MKKRLLNIHIIAGLALAATMGACTKDFEKINTPPTSVVSVDPGLLFARILRDGTFQESGELPDTKMGSWVQHWAGGPVVPVSRYFEGPEDLIWSQHYTLLRNIIRIKEELTGLENDPAGRSKWAIAELYEVYLYQRLTDLFGDIPFSEVTTSDAVINRTPKFDKQEDIYPLLIQRVDAALAKLTTGDQSYGTADFFYNGNIDKWKKFGNSLKLRLGLRIRYANATLAQQTVQAAMTSSLGLLGSNADNAAVPTYNNAQAENYNPILRQFVTGSADLRYLANTLVDKLKGYNDPRLPLLAQPVTINGNPVYQGIGVALTDNQLSQLIRANYSTASRNTYFSQTFTPIPSYALTYSDICFYKAEAALLGWGANNGDAYNFFLEGVKAAFALAPYNLNTVPNDYVSTVLSFDGLTDAQKMEKIATQKWIHLFGRNMEAFAEWRRTGYPVLTPGPNPGSTNGQIPRRGIYSSDEAQLNNAHYKEAVARMQQGDSFLSKVWWDKKP</sequence>
<feature type="chain" id="PRO_5046740528" evidence="1">
    <location>
        <begin position="18"/>
        <end position="501"/>
    </location>
</feature>
<organism evidence="2 3">
    <name type="scientific">Niabella pedocola</name>
    <dbReference type="NCBI Taxonomy" id="1752077"/>
    <lineage>
        <taxon>Bacteria</taxon>
        <taxon>Pseudomonadati</taxon>
        <taxon>Bacteroidota</taxon>
        <taxon>Chitinophagia</taxon>
        <taxon>Chitinophagales</taxon>
        <taxon>Chitinophagaceae</taxon>
        <taxon>Niabella</taxon>
    </lineage>
</organism>
<gene>
    <name evidence="2" type="ORF">LQ567_24475</name>
</gene>
<keyword evidence="3" id="KW-1185">Reference proteome</keyword>
<accession>A0ABS8PY17</accession>
<comment type="caution">
    <text evidence="2">The sequence shown here is derived from an EMBL/GenBank/DDBJ whole genome shotgun (WGS) entry which is preliminary data.</text>
</comment>
<evidence type="ECO:0000313" key="3">
    <source>
        <dbReference type="Proteomes" id="UP001199816"/>
    </source>
</evidence>
<protein>
    <submittedName>
        <fullName evidence="2">SusD/RagB family nutrient-binding outer membrane lipoprotein</fullName>
    </submittedName>
</protein>
<dbReference type="RefSeq" id="WP_231008549.1">
    <property type="nucleotide sequence ID" value="NZ_JAJNEC010000007.1"/>
</dbReference>
<proteinExistence type="predicted"/>
<evidence type="ECO:0000256" key="1">
    <source>
        <dbReference type="SAM" id="SignalP"/>
    </source>
</evidence>
<dbReference type="PROSITE" id="PS51257">
    <property type="entry name" value="PROKAR_LIPOPROTEIN"/>
    <property type="match status" value="1"/>
</dbReference>
<name>A0ABS8PY17_9BACT</name>
<dbReference type="Proteomes" id="UP001199816">
    <property type="component" value="Unassembled WGS sequence"/>
</dbReference>
<dbReference type="SUPFAM" id="SSF48452">
    <property type="entry name" value="TPR-like"/>
    <property type="match status" value="1"/>
</dbReference>
<feature type="signal peptide" evidence="1">
    <location>
        <begin position="1"/>
        <end position="17"/>
    </location>
</feature>
<keyword evidence="1" id="KW-0732">Signal</keyword>